<protein>
    <recommendedName>
        <fullName evidence="1">Nucleotidyl transferase domain-containing protein</fullName>
    </recommendedName>
</protein>
<accession>A0A1G2CHK5</accession>
<dbReference type="InterPro" id="IPR005835">
    <property type="entry name" value="NTP_transferase_dom"/>
</dbReference>
<evidence type="ECO:0000313" key="2">
    <source>
        <dbReference type="EMBL" id="OGZ00131.1"/>
    </source>
</evidence>
<dbReference type="Proteomes" id="UP000178880">
    <property type="component" value="Unassembled WGS sequence"/>
</dbReference>
<feature type="domain" description="Nucleotidyl transferase" evidence="1">
    <location>
        <begin position="5"/>
        <end position="228"/>
    </location>
</feature>
<evidence type="ECO:0000313" key="3">
    <source>
        <dbReference type="Proteomes" id="UP000178880"/>
    </source>
</evidence>
<organism evidence="2 3">
    <name type="scientific">Candidatus Liptonbacteria bacterium RIFCSPLOWO2_01_FULL_52_25</name>
    <dbReference type="NCBI Taxonomy" id="1798650"/>
    <lineage>
        <taxon>Bacteria</taxon>
        <taxon>Candidatus Liptoniibacteriota</taxon>
    </lineage>
</organism>
<dbReference type="CDD" id="cd04181">
    <property type="entry name" value="NTP_transferase"/>
    <property type="match status" value="1"/>
</dbReference>
<evidence type="ECO:0000259" key="1">
    <source>
        <dbReference type="Pfam" id="PF00483"/>
    </source>
</evidence>
<dbReference type="SUPFAM" id="SSF53448">
    <property type="entry name" value="Nucleotide-diphospho-sugar transferases"/>
    <property type="match status" value="1"/>
</dbReference>
<comment type="caution">
    <text evidence="2">The sequence shown here is derived from an EMBL/GenBank/DDBJ whole genome shotgun (WGS) entry which is preliminary data.</text>
</comment>
<dbReference type="Gene3D" id="3.90.550.10">
    <property type="entry name" value="Spore Coat Polysaccharide Biosynthesis Protein SpsA, Chain A"/>
    <property type="match status" value="1"/>
</dbReference>
<dbReference type="Pfam" id="PF00483">
    <property type="entry name" value="NTP_transferase"/>
    <property type="match status" value="1"/>
</dbReference>
<dbReference type="STRING" id="1798650.A2945_00365"/>
<reference evidence="2 3" key="1">
    <citation type="journal article" date="2016" name="Nat. Commun.">
        <title>Thousands of microbial genomes shed light on interconnected biogeochemical processes in an aquifer system.</title>
        <authorList>
            <person name="Anantharaman K."/>
            <person name="Brown C.T."/>
            <person name="Hug L.A."/>
            <person name="Sharon I."/>
            <person name="Castelle C.J."/>
            <person name="Probst A.J."/>
            <person name="Thomas B.C."/>
            <person name="Singh A."/>
            <person name="Wilkins M.J."/>
            <person name="Karaoz U."/>
            <person name="Brodie E.L."/>
            <person name="Williams K.H."/>
            <person name="Hubbard S.S."/>
            <person name="Banfield J.F."/>
        </authorList>
    </citation>
    <scope>NUCLEOTIDE SEQUENCE [LARGE SCALE GENOMIC DNA]</scope>
</reference>
<dbReference type="PANTHER" id="PTHR22572">
    <property type="entry name" value="SUGAR-1-PHOSPHATE GUANYL TRANSFERASE"/>
    <property type="match status" value="1"/>
</dbReference>
<sequence>MIKQAVILSAGLGTRLKPYTDTMPKPMIPVLGKPMLQWHVEQFKKHGVTEFFFNLHYLPDVIKNYFGDGSKFGVKITYNFEPVILGTAGGVKQFEDKLDEEFFLIYGDTFSLVDYSKMRVVWEKLPSNKIGMQRMAKTENYADADVAELDAIGRFVAIHPKPHTQKYANAYRMRGVFILKKKILSYVPPNTPYEIGKHLLPDIVRRGKSFYSYECDDYSKGIDTLEKWKEVEEYVKKIEADQRG</sequence>
<gene>
    <name evidence="2" type="ORF">A2945_00365</name>
</gene>
<dbReference type="AlphaFoldDB" id="A0A1G2CHK5"/>
<proteinExistence type="predicted"/>
<dbReference type="EMBL" id="MHLA01000007">
    <property type="protein sequence ID" value="OGZ00131.1"/>
    <property type="molecule type" value="Genomic_DNA"/>
</dbReference>
<dbReference type="InterPro" id="IPR050486">
    <property type="entry name" value="Mannose-1P_guanyltransferase"/>
</dbReference>
<name>A0A1G2CHK5_9BACT</name>
<dbReference type="InterPro" id="IPR029044">
    <property type="entry name" value="Nucleotide-diphossugar_trans"/>
</dbReference>